<proteinExistence type="predicted"/>
<feature type="domain" description="HIT" evidence="4">
    <location>
        <begin position="1"/>
        <end position="87"/>
    </location>
</feature>
<keyword evidence="6" id="KW-1185">Reference proteome</keyword>
<dbReference type="InterPro" id="IPR036265">
    <property type="entry name" value="HIT-like_sf"/>
</dbReference>
<evidence type="ECO:0000313" key="5">
    <source>
        <dbReference type="EMBL" id="KRM12783.1"/>
    </source>
</evidence>
<feature type="short sequence motif" description="Histidine triad motif" evidence="2 3">
    <location>
        <begin position="71"/>
        <end position="75"/>
    </location>
</feature>
<evidence type="ECO:0000256" key="2">
    <source>
        <dbReference type="PIRSR" id="PIRSR601310-3"/>
    </source>
</evidence>
<dbReference type="GO" id="GO:0003824">
    <property type="term" value="F:catalytic activity"/>
    <property type="evidence" value="ECO:0007669"/>
    <property type="project" value="InterPro"/>
</dbReference>
<dbReference type="InterPro" id="IPR001310">
    <property type="entry name" value="Histidine_triad_HIT"/>
</dbReference>
<dbReference type="Pfam" id="PF01230">
    <property type="entry name" value="HIT"/>
    <property type="match status" value="1"/>
</dbReference>
<dbReference type="SUPFAM" id="SSF54197">
    <property type="entry name" value="HIT-like"/>
    <property type="match status" value="1"/>
</dbReference>
<accession>A0A0R1W5P7</accession>
<dbReference type="STRING" id="1423807.FD16_GL001961"/>
<dbReference type="PANTHER" id="PTHR46648">
    <property type="entry name" value="HIT FAMILY PROTEIN 1"/>
    <property type="match status" value="1"/>
</dbReference>
<dbReference type="AlphaFoldDB" id="A0A0R1W5P7"/>
<feature type="active site" description="Tele-AMP-histidine intermediate" evidence="1">
    <location>
        <position position="73"/>
    </location>
</feature>
<evidence type="ECO:0000259" key="4">
    <source>
        <dbReference type="PROSITE" id="PS51084"/>
    </source>
</evidence>
<dbReference type="Gene3D" id="3.30.428.10">
    <property type="entry name" value="HIT-like"/>
    <property type="match status" value="1"/>
</dbReference>
<evidence type="ECO:0000256" key="3">
    <source>
        <dbReference type="PROSITE-ProRule" id="PRU00464"/>
    </source>
</evidence>
<dbReference type="PROSITE" id="PS51084">
    <property type="entry name" value="HIT_2"/>
    <property type="match status" value="1"/>
</dbReference>
<dbReference type="eggNOG" id="COG0537">
    <property type="taxonomic scope" value="Bacteria"/>
</dbReference>
<protein>
    <submittedName>
        <fullName evidence="5">Cell-cycle regulation histidine triad protein</fullName>
    </submittedName>
</protein>
<evidence type="ECO:0000313" key="6">
    <source>
        <dbReference type="Proteomes" id="UP000051820"/>
    </source>
</evidence>
<dbReference type="PANTHER" id="PTHR46648:SF1">
    <property type="entry name" value="ADENOSINE 5'-MONOPHOSPHORAMIDASE HNT1"/>
    <property type="match status" value="1"/>
</dbReference>
<gene>
    <name evidence="5" type="ORF">FD16_GL001961</name>
</gene>
<dbReference type="InterPro" id="IPR011146">
    <property type="entry name" value="HIT-like"/>
</dbReference>
<comment type="caution">
    <text evidence="5">The sequence shown here is derived from an EMBL/GenBank/DDBJ whole genome shotgun (WGS) entry which is preliminary data.</text>
</comment>
<reference evidence="5 6" key="1">
    <citation type="journal article" date="2015" name="Genome Announc.">
        <title>Expanding the biotechnology potential of lactobacilli through comparative genomics of 213 strains and associated genera.</title>
        <authorList>
            <person name="Sun Z."/>
            <person name="Harris H.M."/>
            <person name="McCann A."/>
            <person name="Guo C."/>
            <person name="Argimon S."/>
            <person name="Zhang W."/>
            <person name="Yang X."/>
            <person name="Jeffery I.B."/>
            <person name="Cooney J.C."/>
            <person name="Kagawa T.F."/>
            <person name="Liu W."/>
            <person name="Song Y."/>
            <person name="Salvetti E."/>
            <person name="Wrobel A."/>
            <person name="Rasinkangas P."/>
            <person name="Parkhill J."/>
            <person name="Rea M.C."/>
            <person name="O'Sullivan O."/>
            <person name="Ritari J."/>
            <person name="Douillard F.P."/>
            <person name="Paul Ross R."/>
            <person name="Yang R."/>
            <person name="Briner A.E."/>
            <person name="Felis G.E."/>
            <person name="de Vos W.M."/>
            <person name="Barrangou R."/>
            <person name="Klaenhammer T.R."/>
            <person name="Caufield P.W."/>
            <person name="Cui Y."/>
            <person name="Zhang H."/>
            <person name="O'Toole P.W."/>
        </authorList>
    </citation>
    <scope>NUCLEOTIDE SEQUENCE [LARGE SCALE GENOMIC DNA]</scope>
    <source>
        <strain evidence="5 6">DSM 5007</strain>
    </source>
</reference>
<dbReference type="Proteomes" id="UP000051820">
    <property type="component" value="Unassembled WGS sequence"/>
</dbReference>
<sequence>MIMDINPVTKGHALIITKQHYDTLFDVPDADMNDMIHLLKKAKNYLDNHYQPDGYNVASNVGPVGGQRISHCHIHLIPRYKDGDGSGLPVQNNLPHSIS</sequence>
<evidence type="ECO:0000256" key="1">
    <source>
        <dbReference type="PIRSR" id="PIRSR601310-1"/>
    </source>
</evidence>
<name>A0A0R1W5P7_9LACO</name>
<dbReference type="GO" id="GO:0009117">
    <property type="term" value="P:nucleotide metabolic process"/>
    <property type="evidence" value="ECO:0007669"/>
    <property type="project" value="TreeGrafter"/>
</dbReference>
<organism evidence="5 6">
    <name type="scientific">Paucilactobacillus suebicus DSM 5007 = KCTC 3549</name>
    <dbReference type="NCBI Taxonomy" id="1423807"/>
    <lineage>
        <taxon>Bacteria</taxon>
        <taxon>Bacillati</taxon>
        <taxon>Bacillota</taxon>
        <taxon>Bacilli</taxon>
        <taxon>Lactobacillales</taxon>
        <taxon>Lactobacillaceae</taxon>
        <taxon>Paucilactobacillus</taxon>
    </lineage>
</organism>
<dbReference type="EMBL" id="AZGF01000005">
    <property type="protein sequence ID" value="KRM12783.1"/>
    <property type="molecule type" value="Genomic_DNA"/>
</dbReference>
<dbReference type="PATRIC" id="fig|1423807.3.peg.2014"/>